<feature type="coiled-coil region" evidence="1">
    <location>
        <begin position="195"/>
        <end position="259"/>
    </location>
</feature>
<dbReference type="PANTHER" id="PTHR32114:SF2">
    <property type="entry name" value="ABC TRANSPORTER ABCH.3"/>
    <property type="match status" value="1"/>
</dbReference>
<reference evidence="5" key="1">
    <citation type="submission" date="2016-06" db="UniProtKB">
        <authorList>
            <consortium name="WormBaseParasite"/>
        </authorList>
    </citation>
    <scope>IDENTIFICATION</scope>
</reference>
<evidence type="ECO:0000256" key="1">
    <source>
        <dbReference type="SAM" id="Coils"/>
    </source>
</evidence>
<reference evidence="3 4" key="2">
    <citation type="submission" date="2018-11" db="EMBL/GenBank/DDBJ databases">
        <authorList>
            <consortium name="Pathogen Informatics"/>
        </authorList>
    </citation>
    <scope>NUCLEOTIDE SEQUENCE [LARGE SCALE GENOMIC DNA]</scope>
    <source>
        <strain evidence="3 4">Egypt</strain>
    </source>
</reference>
<evidence type="ECO:0000313" key="4">
    <source>
        <dbReference type="Proteomes" id="UP000272942"/>
    </source>
</evidence>
<evidence type="ECO:0000313" key="5">
    <source>
        <dbReference type="WBParaSite" id="ECPE_0000471201-mRNA-1"/>
    </source>
</evidence>
<feature type="region of interest" description="Disordered" evidence="2">
    <location>
        <begin position="1839"/>
        <end position="1872"/>
    </location>
</feature>
<proteinExistence type="predicted"/>
<feature type="coiled-coil region" evidence="1">
    <location>
        <begin position="3008"/>
        <end position="3049"/>
    </location>
</feature>
<accession>A0A183ACL5</accession>
<keyword evidence="1" id="KW-0175">Coiled coil</keyword>
<feature type="region of interest" description="Disordered" evidence="2">
    <location>
        <begin position="621"/>
        <end position="647"/>
    </location>
</feature>
<dbReference type="WBParaSite" id="ECPE_0000471201-mRNA-1">
    <property type="protein sequence ID" value="ECPE_0000471201-mRNA-1"/>
    <property type="gene ID" value="ECPE_0000471201"/>
</dbReference>
<dbReference type="PANTHER" id="PTHR32114">
    <property type="entry name" value="ABC TRANSPORTER ABCH.3"/>
    <property type="match status" value="1"/>
</dbReference>
<feature type="region of interest" description="Disordered" evidence="2">
    <location>
        <begin position="1169"/>
        <end position="1193"/>
    </location>
</feature>
<keyword evidence="4" id="KW-1185">Reference proteome</keyword>
<evidence type="ECO:0000256" key="2">
    <source>
        <dbReference type="SAM" id="MobiDB-lite"/>
    </source>
</evidence>
<feature type="region of interest" description="Disordered" evidence="2">
    <location>
        <begin position="1285"/>
        <end position="1312"/>
    </location>
</feature>
<gene>
    <name evidence="3" type="ORF">ECPE_LOCUS4700</name>
</gene>
<feature type="compositionally biased region" description="Polar residues" evidence="2">
    <location>
        <begin position="546"/>
        <end position="556"/>
    </location>
</feature>
<feature type="region of interest" description="Disordered" evidence="2">
    <location>
        <begin position="924"/>
        <end position="957"/>
    </location>
</feature>
<feature type="compositionally biased region" description="Polar residues" evidence="2">
    <location>
        <begin position="810"/>
        <end position="819"/>
    </location>
</feature>
<organism evidence="5">
    <name type="scientific">Echinostoma caproni</name>
    <dbReference type="NCBI Taxonomy" id="27848"/>
    <lineage>
        <taxon>Eukaryota</taxon>
        <taxon>Metazoa</taxon>
        <taxon>Spiralia</taxon>
        <taxon>Lophotrochozoa</taxon>
        <taxon>Platyhelminthes</taxon>
        <taxon>Trematoda</taxon>
        <taxon>Digenea</taxon>
        <taxon>Plagiorchiida</taxon>
        <taxon>Echinostomata</taxon>
        <taxon>Echinostomatoidea</taxon>
        <taxon>Echinostomatidae</taxon>
        <taxon>Echinostoma</taxon>
    </lineage>
</organism>
<protein>
    <submittedName>
        <fullName evidence="5">WW domain-containing protein</fullName>
    </submittedName>
</protein>
<dbReference type="Proteomes" id="UP000272942">
    <property type="component" value="Unassembled WGS sequence"/>
</dbReference>
<name>A0A183ACL5_9TREM</name>
<feature type="region of interest" description="Disordered" evidence="2">
    <location>
        <begin position="537"/>
        <end position="566"/>
    </location>
</feature>
<feature type="compositionally biased region" description="Low complexity" evidence="2">
    <location>
        <begin position="622"/>
        <end position="631"/>
    </location>
</feature>
<feature type="compositionally biased region" description="Polar residues" evidence="2">
    <location>
        <begin position="1181"/>
        <end position="1193"/>
    </location>
</feature>
<feature type="compositionally biased region" description="Polar residues" evidence="2">
    <location>
        <begin position="1840"/>
        <end position="1859"/>
    </location>
</feature>
<evidence type="ECO:0000313" key="3">
    <source>
        <dbReference type="EMBL" id="VDP73420.1"/>
    </source>
</evidence>
<feature type="region of interest" description="Disordered" evidence="2">
    <location>
        <begin position="791"/>
        <end position="819"/>
    </location>
</feature>
<feature type="compositionally biased region" description="Basic and acidic residues" evidence="2">
    <location>
        <begin position="928"/>
        <end position="957"/>
    </location>
</feature>
<dbReference type="Gene3D" id="1.20.58.60">
    <property type="match status" value="2"/>
</dbReference>
<sequence length="3412" mass="382688">MTVRAAVEQAVQEDFESLPTDLDAIRTLLAEREAMIARLAEERDASLAAMLQRSLGVKASEMVDWIEPSENELRATWAEVDKYAELGLTSLRQTAEALEAFEQHKQRLTDLLVGTKHLVTGSASAAAAAALAMALGSESDEADTDAICSTLGIDEATKAWANASLASGVMGAIAASVEEATRAGQESVRVQAEVVKAQLNALQAAEADLAALKQAAETIKSRASAQRVAEIDSTIERLEAELRKAREDLMQRLARLRAAEGKWEVFYTSSTEFDRFLDGAESKLAQVTAVQPESSGNVPAGEVGACESAAKAALAELTAWTSSAASELSNIELALQRLNNLDAMFTDLTALNTVDQYHGDPQHMSREVARAQSKLIGLHQRQSALATAFRAHTESLEQLGGHLRRYLELVPEFDAEVADLEKQSETFSRSAFPETFAELEARREAHIKRQMEHEAKFVKMREELSALALRLNMWPGLKDSSEQLLKRWENVNHWLLEERQYLDELHALWKTWNREANELNAKLTNIDVELERDIRDLSTERKSGTDESGTATTGQSGAEVAGGASRMADLETRTSRMRLGQERIQSAEASLKSLTGLTEKLLIQLNKQADVMCAPIDSAEPRATSATGTSTRRTRYIRSESRGSDSAQYQQQMIGLSTSPHTVATRYRELEERTRRLKARWEKLNEELDSQLDARDRLFRDMDKLTQWLTVAEKRLTKLTRVWVAARPPISVVTAETPAPKRKALTDPNSTGVDLTEALNQLYGIYTEAKGPRLAALKEIAFQAEGEEVDLNSLSSRSSSRPGSNIPDRPTSTRLRSQRSVSFEVSGRLGSFDSADEVSRALRERLKRLVGRLKRLVTRVSTRWSACQSAADYERCRSAWREQIRTMDMRVKAFINTSDTVDLITAKKLKEKYAANEDGTVRTVTTDKTSEKDITEDKSESLTTAETKRPISERFDDPEALLEEEQSNDSGKQFQDEYFRLRNDLISLKETINSWRTQIKILEFEGLDIQYEEGIFDSTLETKELDTTSVSAGLMFVTSVEDNWSFGKTKAATSGTLQVEPFSFFVDTARLNAECDKLQGRLKANLIHVQAVCENWQQLEDARDRLTAQLRTLESHSRGVCDDLCPTADPAVAGRRVSTRLTRLGRQLMDWQTDLLSCRNLPPIQAIQLGATGKPPPADATDSSTTPESGTNTEAGVVIQRLNELRRLAERLITAAPARTTNVDGLLAQMVQTIVSSANQLGQLGRRCIALSQILSQREQALDRVSFFVETTEQETGLACSREHFKSLMETSPTEEKKKAEESETGESAGDAGIKITDDADIIAAAMDAFEQADVARFVTVDTHVEARERLNIVRAAEAQMASKQHELLSRLQQPVAAAAVAVTVSHGTADLLRDQVLDRWQRLQRRLCAAGQQLEIRCSALAYVEDGLKELTAWIDPMEIKLERCSAQLAISAAVPPPISGVPNTAGSTLTSVVFDWGSSDADSDNPQTMLDRYATEIVYYENLLASLSARIETDLPGRENVIGMVQAFHARIDRLRKSAEHVLAQWQDEGTRCEQLFADVERLRVMVDACMTELNVCCTRLNTDSTDPVETDHVSESENQFLQAHSAQSNVRLHRLSEIQAIRFRLTVLHDHALVLHGRAQQLASGPSRYHHRLARLDQPMTSKVDEGEPMGEQKDLSKPIIKDGAEPQPDTGRSEWTTGTGAVLLESDIVSLEHRLTGMAGRARKAAEVLHRYVNRAFLNGVRVWNAWYQGTSQAYEQLLSVPTVADQSTTRLATFLNQCSGERLDEFVVTRLEQLGELKMKLPEGENLVEQLKRLGLNMIRAQYLDIEPELAPLLTKTTSGPTEDQSEAAQQSATLKAPDTEPHSPTADGLLEAVENKLAQIEIPSAKSEDQTSVEPLPVNLNLPPSGLTALLEPDAAVKLIGTAQMALCALTGDLTRFESRLSGVSSHSKPLCDAEHTLIAQTSTLETDVDRNLRWNERPTPTICQTRLDVIQIIYVLMILDTQLTDDRALISRLADCRSLHRQTGKKFLQTITLTVMAFTKPSLSELPEHISDASSETDTTEACDLRIDQVLANALHTGPIHLEVEASLKRIANRLDQAFTQTGDLGRVLQTEEQTRGEALEWMESAVKRLETLQNEYNAQTPSKTEAESRLEQLQCRDRMRQTSRDMLVRFDTYWTELLGAVNKAEVTVTRWTSFAECRARFDRWMDGLEQDWSLNEDVLQTIELVPTLSAKKNLVILYQQRLKEMHTHESLLETISDRNQALTESYPNEPALIEQNESEPGPTVPSDEYKQLKDRYQRALTIVKSRLQLHQRRVELHESFEGAVAQVKQDLVIHLERLHHLTDRTTNLRDQLFWEYDSATGRYQFVSKSSSKSSNYEDAIKQTDQMLIHLRNELSTFRENVEQWQIKTGAILDSQLSTVLPETSEPELLNSVVRELSEAVRDKLVEPTQQLEVRLTVLDQACSALATPFESLHKFLDVCETTMKMDPLFTASSLGATTSGDQRVASQVPQIRLPSTKPEKECCLARMQQSLEQLDSAECEQLFEALNTSRDVFVRAVSELDLYALSGHRVEQTLDSCTGHLRSWHSALKTQARSAVQRWQTVVEEHAKLENLFSSGAKELEQIEQALNSLTLDLKSIVTSSVSSEDHVSETGAISFDFCWSKGDLIYSRSLNWLSDEISARLDRFETGIYPNLLRQLQIVCSNTASEGSTALSLALNQLKFKDERLKVQQTEYQTRLNEALAAHVRVQEESVDVQVWLSEVQRKLDRCLETALQPLTVILDAENADSLLTVWNARRKEHEHRLGLLQRLNHELQSCRHRITSLNKHLTVCLGTLRTELNSRYAYPGPDQSDQSPAHIDQLQSEFYATLIDRCQKAIDWETRLIRTATDLGQKFTSAIADVRGVSDQVHLLLSDLPSSTTGTTPNSVCWTRPFLDAKLNQIDFEIHQNALIPCKKMVEQLREKLSLTEPPSGDSDSDGSVILIEDEQKLATDLVSHLFRTLNELDERVTRRERQLTQVRNRMNELHSALKAQQEEIEKLEEEAFPSTEFQLPSSLDAQRECVEKFEVTLHGIKERENELNQFGTRLSEPLSTCAENESTDLENALTSTFYWPADPELLTRFAATQIRLSTLGEKVTRELSRWNRAVRQQEDFLHALEQFDQLQDSVQIGLLACYRHYRAEFDLSQMILPDRTILTNMISSLTDQVQPKLGTLVHRADQLDVMHDLICSDCSPVMATTIKQTIANGRDSVMQWTERTDRFLITLTRMKELVDNVSVAMQLFTDRLSECESIARAATKMAHLTSLTEVRRQLPVWRTLHERATRVREQLNEEFDPSGPLLRINQFQWVDADLEKLISGDTSAPIFSPGPENLAVNTICDEARDRISRLVELAEVSHCNQGRICIRTC</sequence>
<dbReference type="OrthoDB" id="18853at2759"/>
<dbReference type="EMBL" id="UZAN01041562">
    <property type="protein sequence ID" value="VDP73420.1"/>
    <property type="molecule type" value="Genomic_DNA"/>
</dbReference>
<feature type="compositionally biased region" description="Low complexity" evidence="2">
    <location>
        <begin position="791"/>
        <end position="805"/>
    </location>
</feature>